<dbReference type="InterPro" id="IPR050196">
    <property type="entry name" value="Cytochrome_P450_Monoox"/>
</dbReference>
<keyword evidence="6 10" id="KW-0560">Oxidoreductase</keyword>
<feature type="binding site" description="axial binding residue" evidence="9">
    <location>
        <position position="387"/>
    </location>
    <ligand>
        <name>heme</name>
        <dbReference type="ChEBI" id="CHEBI:30413"/>
    </ligand>
    <ligandPart>
        <name>Fe</name>
        <dbReference type="ChEBI" id="CHEBI:18248"/>
    </ligandPart>
</feature>
<accession>T1L2V2</accession>
<dbReference type="Gene3D" id="1.10.630.10">
    <property type="entry name" value="Cytochrome P450"/>
    <property type="match status" value="1"/>
</dbReference>
<evidence type="ECO:0000256" key="8">
    <source>
        <dbReference type="ARBA" id="ARBA00023033"/>
    </source>
</evidence>
<protein>
    <recommendedName>
        <fullName evidence="13">Cytochrome P450</fullName>
    </recommendedName>
</protein>
<dbReference type="EMBL" id="CAEY01000991">
    <property type="status" value="NOT_ANNOTATED_CDS"/>
    <property type="molecule type" value="Genomic_DNA"/>
</dbReference>
<keyword evidence="5 9" id="KW-0479">Metal-binding</keyword>
<dbReference type="PROSITE" id="PS00086">
    <property type="entry name" value="CYTOCHROME_P450"/>
    <property type="match status" value="1"/>
</dbReference>
<dbReference type="PRINTS" id="PR00385">
    <property type="entry name" value="P450"/>
</dbReference>
<dbReference type="HOGENOM" id="CLU_001570_5_1_1"/>
<sequence>MPNFPFTDNMENATRNLYEAIDKNIKHNQDGSLSVFWLSVIPVVLISDHEAVRIVNNKTNLKKPYLYKLIDFGTGLLTSKPDIWKVRRKLIEPFFATKKLKGFVKVMNEEVTSFTEQLNGEIGKPVNLESQIHYSTLNIILKVVTSLPLKDSFLVKKAAVEIINEKTEYVIKRGANPFYWFDWIFRFFQFGRTYFKNKEDGEKLLSYALHRRKQLSLSNEPEDQDLIHLLECKVDEKGVFDEFITMIGAGHDTVAVALRWILFNLGNHLDKQERVYQELVDLFPDDTPVDDLDRINQCQYLEQFIKESLRLNPSVHGTAKVLEEDVTIRDKKLLKGSYVWTIISSTHRDPSVYPDPDKFDPERWTPENASKIPQGAFIPFGYGPRSCIGSRYAMAKLKIYTIQIVRKFSLKSTRKTESIPVKFEVTLKPVLPLEIILTPRNGNNNQS</sequence>
<comment type="function">
    <text evidence="2">May be involved in the metabolism of insect hormones and in the breakdown of synthetic insecticides.</text>
</comment>
<dbReference type="InterPro" id="IPR036396">
    <property type="entry name" value="Cyt_P450_sf"/>
</dbReference>
<comment type="similarity">
    <text evidence="3 10">Belongs to the cytochrome P450 family.</text>
</comment>
<dbReference type="InterPro" id="IPR001128">
    <property type="entry name" value="Cyt_P450"/>
</dbReference>
<keyword evidence="12" id="KW-1185">Reference proteome</keyword>
<evidence type="ECO:0000256" key="4">
    <source>
        <dbReference type="ARBA" id="ARBA00022617"/>
    </source>
</evidence>
<dbReference type="EnsemblMetazoa" id="tetur34g00510.1">
    <property type="protein sequence ID" value="tetur34g00510.1"/>
    <property type="gene ID" value="tetur34g00510"/>
</dbReference>
<dbReference type="GO" id="GO:0005506">
    <property type="term" value="F:iron ion binding"/>
    <property type="evidence" value="ECO:0007669"/>
    <property type="project" value="InterPro"/>
</dbReference>
<evidence type="ECO:0000256" key="1">
    <source>
        <dbReference type="ARBA" id="ARBA00001971"/>
    </source>
</evidence>
<dbReference type="PANTHER" id="PTHR24291">
    <property type="entry name" value="CYTOCHROME P450 FAMILY 4"/>
    <property type="match status" value="1"/>
</dbReference>
<dbReference type="Proteomes" id="UP000015104">
    <property type="component" value="Unassembled WGS sequence"/>
</dbReference>
<dbReference type="SUPFAM" id="SSF48264">
    <property type="entry name" value="Cytochrome P450"/>
    <property type="match status" value="1"/>
</dbReference>
<evidence type="ECO:0000256" key="5">
    <source>
        <dbReference type="ARBA" id="ARBA00022723"/>
    </source>
</evidence>
<dbReference type="GO" id="GO:0004497">
    <property type="term" value="F:monooxygenase activity"/>
    <property type="evidence" value="ECO:0007669"/>
    <property type="project" value="UniProtKB-KW"/>
</dbReference>
<reference evidence="11" key="2">
    <citation type="submission" date="2015-06" db="UniProtKB">
        <authorList>
            <consortium name="EnsemblMetazoa"/>
        </authorList>
    </citation>
    <scope>IDENTIFICATION</scope>
</reference>
<evidence type="ECO:0000256" key="10">
    <source>
        <dbReference type="RuleBase" id="RU000461"/>
    </source>
</evidence>
<evidence type="ECO:0000256" key="2">
    <source>
        <dbReference type="ARBA" id="ARBA00003690"/>
    </source>
</evidence>
<dbReference type="AlphaFoldDB" id="T1L2V2"/>
<proteinExistence type="inferred from homology"/>
<keyword evidence="7 9" id="KW-0408">Iron</keyword>
<dbReference type="Pfam" id="PF00067">
    <property type="entry name" value="p450"/>
    <property type="match status" value="1"/>
</dbReference>
<dbReference type="GO" id="GO:0020037">
    <property type="term" value="F:heme binding"/>
    <property type="evidence" value="ECO:0007669"/>
    <property type="project" value="InterPro"/>
</dbReference>
<dbReference type="GO" id="GO:0005789">
    <property type="term" value="C:endoplasmic reticulum membrane"/>
    <property type="evidence" value="ECO:0007669"/>
    <property type="project" value="UniProtKB-SubCell"/>
</dbReference>
<evidence type="ECO:0000256" key="9">
    <source>
        <dbReference type="PIRSR" id="PIRSR602403-1"/>
    </source>
</evidence>
<evidence type="ECO:0000256" key="6">
    <source>
        <dbReference type="ARBA" id="ARBA00023002"/>
    </source>
</evidence>
<organism evidence="11 12">
    <name type="scientific">Tetranychus urticae</name>
    <name type="common">Two-spotted spider mite</name>
    <dbReference type="NCBI Taxonomy" id="32264"/>
    <lineage>
        <taxon>Eukaryota</taxon>
        <taxon>Metazoa</taxon>
        <taxon>Ecdysozoa</taxon>
        <taxon>Arthropoda</taxon>
        <taxon>Chelicerata</taxon>
        <taxon>Arachnida</taxon>
        <taxon>Acari</taxon>
        <taxon>Acariformes</taxon>
        <taxon>Trombidiformes</taxon>
        <taxon>Prostigmata</taxon>
        <taxon>Eleutherengona</taxon>
        <taxon>Raphignathae</taxon>
        <taxon>Tetranychoidea</taxon>
        <taxon>Tetranychidae</taxon>
        <taxon>Tetranychus</taxon>
    </lineage>
</organism>
<dbReference type="PANTHER" id="PTHR24291:SF50">
    <property type="entry name" value="BIFUNCTIONAL ALBAFLAVENONE MONOOXYGENASE_TERPENE SYNTHASE"/>
    <property type="match status" value="1"/>
</dbReference>
<evidence type="ECO:0000256" key="7">
    <source>
        <dbReference type="ARBA" id="ARBA00023004"/>
    </source>
</evidence>
<dbReference type="PRINTS" id="PR00465">
    <property type="entry name" value="EP450IV"/>
</dbReference>
<evidence type="ECO:0000313" key="11">
    <source>
        <dbReference type="EnsemblMetazoa" id="tetur34g00510.1"/>
    </source>
</evidence>
<keyword evidence="4 9" id="KW-0349">Heme</keyword>
<dbReference type="GO" id="GO:0016705">
    <property type="term" value="F:oxidoreductase activity, acting on paired donors, with incorporation or reduction of molecular oxygen"/>
    <property type="evidence" value="ECO:0007669"/>
    <property type="project" value="InterPro"/>
</dbReference>
<reference evidence="12" key="1">
    <citation type="submission" date="2011-08" db="EMBL/GenBank/DDBJ databases">
        <authorList>
            <person name="Rombauts S."/>
        </authorList>
    </citation>
    <scope>NUCLEOTIDE SEQUENCE</scope>
    <source>
        <strain evidence="12">London</strain>
    </source>
</reference>
<evidence type="ECO:0008006" key="13">
    <source>
        <dbReference type="Google" id="ProtNLM"/>
    </source>
</evidence>
<name>T1L2V2_TETUR</name>
<keyword evidence="8 10" id="KW-0503">Monooxygenase</keyword>
<evidence type="ECO:0000313" key="12">
    <source>
        <dbReference type="Proteomes" id="UP000015104"/>
    </source>
</evidence>
<dbReference type="eggNOG" id="KOG0157">
    <property type="taxonomic scope" value="Eukaryota"/>
</dbReference>
<comment type="cofactor">
    <cofactor evidence="1 9">
        <name>heme</name>
        <dbReference type="ChEBI" id="CHEBI:30413"/>
    </cofactor>
</comment>
<dbReference type="InterPro" id="IPR002403">
    <property type="entry name" value="Cyt_P450_E_grp-IV"/>
</dbReference>
<dbReference type="InterPro" id="IPR017972">
    <property type="entry name" value="Cyt_P450_CS"/>
</dbReference>
<evidence type="ECO:0000256" key="3">
    <source>
        <dbReference type="ARBA" id="ARBA00010617"/>
    </source>
</evidence>